<protein>
    <submittedName>
        <fullName evidence="1">Uncharacterized protein</fullName>
    </submittedName>
</protein>
<evidence type="ECO:0000313" key="2">
    <source>
        <dbReference type="Proteomes" id="UP000677218"/>
    </source>
</evidence>
<sequence>MAEQYFTHNPSAAHDERVIDYHLEQIDLKFTTDSGVFSKNGLIMVQGS</sequence>
<name>A0A916QH98_9LACO</name>
<evidence type="ECO:0000313" key="1">
    <source>
        <dbReference type="EMBL" id="GFZ27289.1"/>
    </source>
</evidence>
<dbReference type="Proteomes" id="UP000677218">
    <property type="component" value="Unassembled WGS sequence"/>
</dbReference>
<reference evidence="1" key="1">
    <citation type="submission" date="2020-08" db="EMBL/GenBank/DDBJ databases">
        <title>Taxonomic study for Lactobacillus species isolated from hardwood bark.</title>
        <authorList>
            <person name="Tohno M."/>
            <person name="Tanizawa Y."/>
        </authorList>
    </citation>
    <scope>NUCLEOTIDE SEQUENCE</scope>
    <source>
        <strain evidence="1">B40</strain>
    </source>
</reference>
<accession>A0A916QH98</accession>
<gene>
    <name evidence="1" type="ORF">LCB40_11690</name>
</gene>
<keyword evidence="2" id="KW-1185">Reference proteome</keyword>
<organism evidence="1 2">
    <name type="scientific">Lactobacillus corticis</name>
    <dbReference type="NCBI Taxonomy" id="2201249"/>
    <lineage>
        <taxon>Bacteria</taxon>
        <taxon>Bacillati</taxon>
        <taxon>Bacillota</taxon>
        <taxon>Bacilli</taxon>
        <taxon>Lactobacillales</taxon>
        <taxon>Lactobacillaceae</taxon>
        <taxon>Lactobacillus</taxon>
    </lineage>
</organism>
<comment type="caution">
    <text evidence="1">The sequence shown here is derived from an EMBL/GenBank/DDBJ whole genome shotgun (WGS) entry which is preliminary data.</text>
</comment>
<dbReference type="EMBL" id="BMAY01000008">
    <property type="protein sequence ID" value="GFZ27289.1"/>
    <property type="molecule type" value="Genomic_DNA"/>
</dbReference>
<dbReference type="AlphaFoldDB" id="A0A916QH98"/>
<proteinExistence type="predicted"/>